<keyword evidence="2" id="KW-1185">Reference proteome</keyword>
<proteinExistence type="predicted"/>
<name>A0A812G633_9DINO</name>
<reference evidence="1" key="1">
    <citation type="submission" date="2021-02" db="EMBL/GenBank/DDBJ databases">
        <authorList>
            <person name="Dougan E. K."/>
            <person name="Rhodes N."/>
            <person name="Thang M."/>
            <person name="Chan C."/>
        </authorList>
    </citation>
    <scope>NUCLEOTIDE SEQUENCE</scope>
</reference>
<dbReference type="EMBL" id="CAJNDS010000004">
    <property type="protein sequence ID" value="CAE6914072.1"/>
    <property type="molecule type" value="Genomic_DNA"/>
</dbReference>
<dbReference type="AlphaFoldDB" id="A0A812G633"/>
<feature type="non-terminal residue" evidence="1">
    <location>
        <position position="59"/>
    </location>
</feature>
<dbReference type="Proteomes" id="UP000604046">
    <property type="component" value="Unassembled WGS sequence"/>
</dbReference>
<organism evidence="1 2">
    <name type="scientific">Symbiodinium natans</name>
    <dbReference type="NCBI Taxonomy" id="878477"/>
    <lineage>
        <taxon>Eukaryota</taxon>
        <taxon>Sar</taxon>
        <taxon>Alveolata</taxon>
        <taxon>Dinophyceae</taxon>
        <taxon>Suessiales</taxon>
        <taxon>Symbiodiniaceae</taxon>
        <taxon>Symbiodinium</taxon>
    </lineage>
</organism>
<sequence>DRMRERATGPGRSVTYEEWAEFAQEVKKRLAATDVELTVDLRPEDSRERDESFGMKYQR</sequence>
<gene>
    <name evidence="1" type="ORF">SNAT2548_LOCUS212</name>
</gene>
<evidence type="ECO:0000313" key="2">
    <source>
        <dbReference type="Proteomes" id="UP000604046"/>
    </source>
</evidence>
<protein>
    <submittedName>
        <fullName evidence="1">Uncharacterized protein</fullName>
    </submittedName>
</protein>
<evidence type="ECO:0000313" key="1">
    <source>
        <dbReference type="EMBL" id="CAE6914072.1"/>
    </source>
</evidence>
<accession>A0A812G633</accession>
<comment type="caution">
    <text evidence="1">The sequence shown here is derived from an EMBL/GenBank/DDBJ whole genome shotgun (WGS) entry which is preliminary data.</text>
</comment>